<name>A0A2T1DAU4_9CYAN</name>
<keyword evidence="11" id="KW-1185">Reference proteome</keyword>
<dbReference type="InterPro" id="IPR036890">
    <property type="entry name" value="HATPase_C_sf"/>
</dbReference>
<keyword evidence="3 7" id="KW-0597">Phosphoprotein</keyword>
<evidence type="ECO:0000313" key="11">
    <source>
        <dbReference type="Proteomes" id="UP000238634"/>
    </source>
</evidence>
<dbReference type="STRING" id="1920490.GCA_001895925_01371"/>
<dbReference type="InterPro" id="IPR003594">
    <property type="entry name" value="HATPase_dom"/>
</dbReference>
<dbReference type="PANTHER" id="PTHR43711">
    <property type="entry name" value="TWO-COMPONENT HISTIDINE KINASE"/>
    <property type="match status" value="1"/>
</dbReference>
<dbReference type="Pfam" id="PF00512">
    <property type="entry name" value="HisKA"/>
    <property type="match status" value="1"/>
</dbReference>
<evidence type="ECO:0000313" key="10">
    <source>
        <dbReference type="EMBL" id="PSB17609.1"/>
    </source>
</evidence>
<reference evidence="10 11" key="2">
    <citation type="submission" date="2018-03" db="EMBL/GenBank/DDBJ databases">
        <title>The ancient ancestry and fast evolution of plastids.</title>
        <authorList>
            <person name="Moore K.R."/>
            <person name="Magnabosco C."/>
            <person name="Momper L."/>
            <person name="Gold D.A."/>
            <person name="Bosak T."/>
            <person name="Fournier G.P."/>
        </authorList>
    </citation>
    <scope>NUCLEOTIDE SEQUENCE [LARGE SCALE GENOMIC DNA]</scope>
    <source>
        <strain evidence="10 11">ULC007</strain>
    </source>
</reference>
<dbReference type="InterPro" id="IPR003661">
    <property type="entry name" value="HisK_dim/P_dom"/>
</dbReference>
<evidence type="ECO:0000259" key="9">
    <source>
        <dbReference type="PROSITE" id="PS50110"/>
    </source>
</evidence>
<evidence type="ECO:0000256" key="5">
    <source>
        <dbReference type="ARBA" id="ARBA00022777"/>
    </source>
</evidence>
<evidence type="ECO:0000256" key="4">
    <source>
        <dbReference type="ARBA" id="ARBA00022679"/>
    </source>
</evidence>
<feature type="domain" description="Histidine kinase" evidence="8">
    <location>
        <begin position="149"/>
        <end position="372"/>
    </location>
</feature>
<dbReference type="Gene3D" id="1.10.287.130">
    <property type="match status" value="1"/>
</dbReference>
<dbReference type="EC" id="2.7.13.3" evidence="2"/>
<comment type="catalytic activity">
    <reaction evidence="1">
        <text>ATP + protein L-histidine = ADP + protein N-phospho-L-histidine.</text>
        <dbReference type="EC" id="2.7.13.3"/>
    </reaction>
</comment>
<dbReference type="RefSeq" id="WP_073074036.1">
    <property type="nucleotide sequence ID" value="NZ_MPPI01000028.1"/>
</dbReference>
<dbReference type="PRINTS" id="PR00344">
    <property type="entry name" value="BCTRLSENSOR"/>
</dbReference>
<evidence type="ECO:0000256" key="1">
    <source>
        <dbReference type="ARBA" id="ARBA00000085"/>
    </source>
</evidence>
<dbReference type="SMART" id="SM00448">
    <property type="entry name" value="REC"/>
    <property type="match status" value="1"/>
</dbReference>
<dbReference type="InterPro" id="IPR004358">
    <property type="entry name" value="Sig_transdc_His_kin-like_C"/>
</dbReference>
<dbReference type="PROSITE" id="PS50109">
    <property type="entry name" value="HIS_KIN"/>
    <property type="match status" value="1"/>
</dbReference>
<dbReference type="SUPFAM" id="SSF55874">
    <property type="entry name" value="ATPase domain of HSP90 chaperone/DNA topoisomerase II/histidine kinase"/>
    <property type="match status" value="1"/>
</dbReference>
<keyword evidence="4" id="KW-0808">Transferase</keyword>
<dbReference type="Pfam" id="PF00072">
    <property type="entry name" value="Response_reg"/>
    <property type="match status" value="1"/>
</dbReference>
<dbReference type="InterPro" id="IPR036097">
    <property type="entry name" value="HisK_dim/P_sf"/>
</dbReference>
<dbReference type="PROSITE" id="PS50110">
    <property type="entry name" value="RESPONSE_REGULATORY"/>
    <property type="match status" value="1"/>
</dbReference>
<dbReference type="SUPFAM" id="SSF52172">
    <property type="entry name" value="CheY-like"/>
    <property type="match status" value="1"/>
</dbReference>
<dbReference type="OrthoDB" id="517825at2"/>
<dbReference type="InterPro" id="IPR001789">
    <property type="entry name" value="Sig_transdc_resp-reg_receiver"/>
</dbReference>
<sequence>MLAAKILVVEDESIIALDIQNSLVNAGYNVVAIATCADEALDLTAQFHPDLVLMDIRLRGEMDGVEIAEKIRREFNLPVVYLTAHADENTLRRAKITEPFGYILKPFEDRELITTIEIALSRYHAEVAIQLALVKEKELNQIKSRFVSVVSHEFRNPLNAILFSTELLERYDSELSSEKKQEYLQRIQLSVRRMDQLLRDVLTIGETESGDLPFNPQPLDLLQFCQDLIEELQVSRSLNCPIHLTHKNADFVTSEDLSFPCLDENLLRHILDNLLSNAIKYSPQGKNIEFNLTYNKEAVVFQIQDYGIGIPIADQPRLFDSFYRASNVKTISGTGLGLSIVKQCVDLHGGTIAVISEVEKGTIFTVTLPLQHC</sequence>
<evidence type="ECO:0000256" key="6">
    <source>
        <dbReference type="ARBA" id="ARBA00023012"/>
    </source>
</evidence>
<evidence type="ECO:0000256" key="2">
    <source>
        <dbReference type="ARBA" id="ARBA00012438"/>
    </source>
</evidence>
<dbReference type="EMBL" id="PVWG01000026">
    <property type="protein sequence ID" value="PSB17609.1"/>
    <property type="molecule type" value="Genomic_DNA"/>
</dbReference>
<reference evidence="10 11" key="1">
    <citation type="submission" date="2018-02" db="EMBL/GenBank/DDBJ databases">
        <authorList>
            <person name="Cohen D.B."/>
            <person name="Kent A.D."/>
        </authorList>
    </citation>
    <scope>NUCLEOTIDE SEQUENCE [LARGE SCALE GENOMIC DNA]</scope>
    <source>
        <strain evidence="10 11">ULC007</strain>
    </source>
</reference>
<comment type="caution">
    <text evidence="10">The sequence shown here is derived from an EMBL/GenBank/DDBJ whole genome shotgun (WGS) entry which is preliminary data.</text>
</comment>
<dbReference type="Proteomes" id="UP000238634">
    <property type="component" value="Unassembled WGS sequence"/>
</dbReference>
<dbReference type="SUPFAM" id="SSF47384">
    <property type="entry name" value="Homodimeric domain of signal transducing histidine kinase"/>
    <property type="match status" value="1"/>
</dbReference>
<dbReference type="Gene3D" id="3.30.565.10">
    <property type="entry name" value="Histidine kinase-like ATPase, C-terminal domain"/>
    <property type="match status" value="1"/>
</dbReference>
<dbReference type="Pfam" id="PF02518">
    <property type="entry name" value="HATPase_c"/>
    <property type="match status" value="1"/>
</dbReference>
<feature type="domain" description="Response regulatory" evidence="9">
    <location>
        <begin position="5"/>
        <end position="120"/>
    </location>
</feature>
<gene>
    <name evidence="10" type="ORF">C7B65_18150</name>
</gene>
<evidence type="ECO:0000256" key="3">
    <source>
        <dbReference type="ARBA" id="ARBA00022553"/>
    </source>
</evidence>
<dbReference type="GO" id="GO:0000155">
    <property type="term" value="F:phosphorelay sensor kinase activity"/>
    <property type="evidence" value="ECO:0007669"/>
    <property type="project" value="InterPro"/>
</dbReference>
<dbReference type="InterPro" id="IPR050736">
    <property type="entry name" value="Sensor_HK_Regulatory"/>
</dbReference>
<dbReference type="InterPro" id="IPR005467">
    <property type="entry name" value="His_kinase_dom"/>
</dbReference>
<accession>A0A2T1DAU4</accession>
<dbReference type="SMART" id="SM00388">
    <property type="entry name" value="HisKA"/>
    <property type="match status" value="1"/>
</dbReference>
<dbReference type="SMART" id="SM00387">
    <property type="entry name" value="HATPase_c"/>
    <property type="match status" value="1"/>
</dbReference>
<organism evidence="10 11">
    <name type="scientific">Phormidesmis priestleyi ULC007</name>
    <dbReference type="NCBI Taxonomy" id="1920490"/>
    <lineage>
        <taxon>Bacteria</taxon>
        <taxon>Bacillati</taxon>
        <taxon>Cyanobacteriota</taxon>
        <taxon>Cyanophyceae</taxon>
        <taxon>Leptolyngbyales</taxon>
        <taxon>Leptolyngbyaceae</taxon>
        <taxon>Phormidesmis</taxon>
    </lineage>
</organism>
<feature type="modified residue" description="4-aspartylphosphate" evidence="7">
    <location>
        <position position="55"/>
    </location>
</feature>
<keyword evidence="5 10" id="KW-0418">Kinase</keyword>
<dbReference type="FunFam" id="3.30.565.10:FF:000006">
    <property type="entry name" value="Sensor histidine kinase WalK"/>
    <property type="match status" value="1"/>
</dbReference>
<dbReference type="AlphaFoldDB" id="A0A2T1DAU4"/>
<dbReference type="InterPro" id="IPR011006">
    <property type="entry name" value="CheY-like_superfamily"/>
</dbReference>
<evidence type="ECO:0000256" key="7">
    <source>
        <dbReference type="PROSITE-ProRule" id="PRU00169"/>
    </source>
</evidence>
<dbReference type="PANTHER" id="PTHR43711:SF26">
    <property type="entry name" value="SENSOR HISTIDINE KINASE RCSC"/>
    <property type="match status" value="1"/>
</dbReference>
<dbReference type="CDD" id="cd00082">
    <property type="entry name" value="HisKA"/>
    <property type="match status" value="1"/>
</dbReference>
<protein>
    <recommendedName>
        <fullName evidence="2">histidine kinase</fullName>
        <ecNumber evidence="2">2.7.13.3</ecNumber>
    </recommendedName>
</protein>
<keyword evidence="6" id="KW-0902">Two-component regulatory system</keyword>
<dbReference type="CDD" id="cd17534">
    <property type="entry name" value="REC_DC-like"/>
    <property type="match status" value="1"/>
</dbReference>
<proteinExistence type="predicted"/>
<dbReference type="Gene3D" id="3.40.50.2300">
    <property type="match status" value="1"/>
</dbReference>
<evidence type="ECO:0000259" key="8">
    <source>
        <dbReference type="PROSITE" id="PS50109"/>
    </source>
</evidence>
<dbReference type="CDD" id="cd00075">
    <property type="entry name" value="HATPase"/>
    <property type="match status" value="1"/>
</dbReference>